<reference evidence="1 2" key="1">
    <citation type="submission" date="2018-05" db="EMBL/GenBank/DDBJ databases">
        <title>Genomic Encyclopedia of Type Strains, Phase IV (KMG-IV): sequencing the most valuable type-strain genomes for metagenomic binning, comparative biology and taxonomic classification.</title>
        <authorList>
            <person name="Goeker M."/>
        </authorList>
    </citation>
    <scope>NUCLEOTIDE SEQUENCE [LARGE SCALE GENOMIC DNA]</scope>
    <source>
        <strain evidence="1 2">DSM 18773</strain>
    </source>
</reference>
<name>A0A316DB41_9BACL</name>
<dbReference type="EMBL" id="QGGL01000004">
    <property type="protein sequence ID" value="PWK14806.1"/>
    <property type="molecule type" value="Genomic_DNA"/>
</dbReference>
<sequence>MKKLLVLFHLCICLSVGCSSQTQHKDWAFKSIIWQHHVYEITTEHISNVGNTIGEITMSSDHEDSNKGGNETFSNLLPEGTILYEINGTNIKNAIAFKQGESDFLKANYRGDYGK</sequence>
<organism evidence="1 2">
    <name type="scientific">Tumebacillus permanentifrigoris</name>
    <dbReference type="NCBI Taxonomy" id="378543"/>
    <lineage>
        <taxon>Bacteria</taxon>
        <taxon>Bacillati</taxon>
        <taxon>Bacillota</taxon>
        <taxon>Bacilli</taxon>
        <taxon>Bacillales</taxon>
        <taxon>Alicyclobacillaceae</taxon>
        <taxon>Tumebacillus</taxon>
    </lineage>
</organism>
<dbReference type="PROSITE" id="PS51257">
    <property type="entry name" value="PROKAR_LIPOPROTEIN"/>
    <property type="match status" value="1"/>
</dbReference>
<evidence type="ECO:0000313" key="1">
    <source>
        <dbReference type="EMBL" id="PWK14806.1"/>
    </source>
</evidence>
<keyword evidence="2" id="KW-1185">Reference proteome</keyword>
<gene>
    <name evidence="1" type="ORF">C7459_1043</name>
</gene>
<evidence type="ECO:0000313" key="2">
    <source>
        <dbReference type="Proteomes" id="UP000245634"/>
    </source>
</evidence>
<comment type="caution">
    <text evidence="1">The sequence shown here is derived from an EMBL/GenBank/DDBJ whole genome shotgun (WGS) entry which is preliminary data.</text>
</comment>
<dbReference type="Proteomes" id="UP000245634">
    <property type="component" value="Unassembled WGS sequence"/>
</dbReference>
<protein>
    <submittedName>
        <fullName evidence="1">Uncharacterized protein</fullName>
    </submittedName>
</protein>
<accession>A0A316DB41</accession>
<dbReference type="RefSeq" id="WP_109687101.1">
    <property type="nucleotide sequence ID" value="NZ_QGGL01000004.1"/>
</dbReference>
<proteinExistence type="predicted"/>
<dbReference type="OrthoDB" id="2357153at2"/>
<dbReference type="AlphaFoldDB" id="A0A316DB41"/>